<protein>
    <submittedName>
        <fullName evidence="2">Uncharacterized protein</fullName>
    </submittedName>
</protein>
<dbReference type="Proteomes" id="UP000694562">
    <property type="component" value="Unplaced"/>
</dbReference>
<dbReference type="Ensembl" id="ENSFTIT00000024426.1">
    <property type="protein sequence ID" value="ENSFTIP00000023450.1"/>
    <property type="gene ID" value="ENSFTIG00000015077.1"/>
</dbReference>
<dbReference type="AlphaFoldDB" id="A0A8C4VAW9"/>
<organism evidence="2 3">
    <name type="scientific">Falco tinnunculus</name>
    <name type="common">Common kestrel</name>
    <dbReference type="NCBI Taxonomy" id="100819"/>
    <lineage>
        <taxon>Eukaryota</taxon>
        <taxon>Metazoa</taxon>
        <taxon>Chordata</taxon>
        <taxon>Craniata</taxon>
        <taxon>Vertebrata</taxon>
        <taxon>Euteleostomi</taxon>
        <taxon>Archelosauria</taxon>
        <taxon>Archosauria</taxon>
        <taxon>Dinosauria</taxon>
        <taxon>Saurischia</taxon>
        <taxon>Theropoda</taxon>
        <taxon>Coelurosauria</taxon>
        <taxon>Aves</taxon>
        <taxon>Neognathae</taxon>
        <taxon>Neoaves</taxon>
        <taxon>Telluraves</taxon>
        <taxon>Australaves</taxon>
        <taxon>Falconiformes</taxon>
        <taxon>Falconidae</taxon>
        <taxon>Falco</taxon>
    </lineage>
</organism>
<sequence length="188" mass="19877">MPYVRFGCHIPSQSTAVRQDEVLEKLTGLGQGTFLLKIKSRHSLEPCSPFGHSSDNLSCRSGSVQQPCPRRVGSACRSCQHVCGQPAHAAGRRQRCMEPVAELSRQPRGPPSCSVRPRRRGQGLAVPVTPWVSATAGPAGPPGRRSVKPRGSQAAGGRSQGAAGPRGSRQRCPSPSPGHSWATRSSAT</sequence>
<proteinExistence type="predicted"/>
<accession>A0A8C4VAW9</accession>
<feature type="compositionally biased region" description="Low complexity" evidence="1">
    <location>
        <begin position="150"/>
        <end position="167"/>
    </location>
</feature>
<reference evidence="2" key="1">
    <citation type="submission" date="2025-08" db="UniProtKB">
        <authorList>
            <consortium name="Ensembl"/>
        </authorList>
    </citation>
    <scope>IDENTIFICATION</scope>
</reference>
<feature type="region of interest" description="Disordered" evidence="1">
    <location>
        <begin position="100"/>
        <end position="188"/>
    </location>
</feature>
<evidence type="ECO:0000313" key="2">
    <source>
        <dbReference type="Ensembl" id="ENSFTIP00000023450.1"/>
    </source>
</evidence>
<evidence type="ECO:0000256" key="1">
    <source>
        <dbReference type="SAM" id="MobiDB-lite"/>
    </source>
</evidence>
<evidence type="ECO:0000313" key="3">
    <source>
        <dbReference type="Proteomes" id="UP000694562"/>
    </source>
</evidence>
<reference evidence="2" key="2">
    <citation type="submission" date="2025-09" db="UniProtKB">
        <authorList>
            <consortium name="Ensembl"/>
        </authorList>
    </citation>
    <scope>IDENTIFICATION</scope>
</reference>
<name>A0A8C4VAW9_FALTI</name>
<keyword evidence="3" id="KW-1185">Reference proteome</keyword>